<evidence type="ECO:0000313" key="3">
    <source>
        <dbReference type="Proteomes" id="UP001187531"/>
    </source>
</evidence>
<proteinExistence type="predicted"/>
<gene>
    <name evidence="2" type="ORF">QYM36_001684</name>
</gene>
<feature type="region of interest" description="Disordered" evidence="1">
    <location>
        <begin position="377"/>
        <end position="416"/>
    </location>
</feature>
<dbReference type="EMBL" id="JAVRJZ010000003">
    <property type="protein sequence ID" value="KAK2725317.1"/>
    <property type="molecule type" value="Genomic_DNA"/>
</dbReference>
<evidence type="ECO:0000256" key="1">
    <source>
        <dbReference type="SAM" id="MobiDB-lite"/>
    </source>
</evidence>
<comment type="caution">
    <text evidence="2">The sequence shown here is derived from an EMBL/GenBank/DDBJ whole genome shotgun (WGS) entry which is preliminary data.</text>
</comment>
<feature type="compositionally biased region" description="Polar residues" evidence="1">
    <location>
        <begin position="119"/>
        <end position="129"/>
    </location>
</feature>
<accession>A0AA88IPD7</accession>
<dbReference type="AlphaFoldDB" id="A0AA88IPD7"/>
<feature type="compositionally biased region" description="Polar residues" evidence="1">
    <location>
        <begin position="377"/>
        <end position="389"/>
    </location>
</feature>
<protein>
    <submittedName>
        <fullName evidence="2">Uncharacterized protein</fullName>
    </submittedName>
</protein>
<feature type="non-terminal residue" evidence="2">
    <location>
        <position position="416"/>
    </location>
</feature>
<dbReference type="Proteomes" id="UP001187531">
    <property type="component" value="Unassembled WGS sequence"/>
</dbReference>
<feature type="region of interest" description="Disordered" evidence="1">
    <location>
        <begin position="99"/>
        <end position="129"/>
    </location>
</feature>
<sequence>MVRFASGPYTSYGYTPSYGSSSMGYSSTSYTTPYNYTGGSSHSYIGSIGSSLYSGSSSLLNTLRSFTGLGFSLGGTPVNSRSRQASTTYDPISSYRYIQSDPVSRNTGHEPLSGRKSLDNLSTSYQRPYESSGNYRNYYAPTTYYTPIKREGGDRLLKSIDTAKIDLTKKREPGKPGEIKREQTYGTIRRNRQVVRMTTQHLPDAAELEKSVAEKEKQKLAYQQALKMPSPEKEPCSSKTSSTAEILKETISEDIAPLKKTKAQKLVEKYMIPSVKKETQKRTVLKYGREKDDDMFPEKNLERKMTQKHITIRPNALEKRAPLEREKVLNAPESKVNIKYKKEEVEIEKLSETKCTVKQKKGTVKVKIINPEKSLNEMSKGNKIDNTVGTIKKKRPQTTIKKVRESKTKEASRSEQ</sequence>
<feature type="compositionally biased region" description="Basic and acidic residues" evidence="1">
    <location>
        <begin position="402"/>
        <end position="416"/>
    </location>
</feature>
<keyword evidence="3" id="KW-1185">Reference proteome</keyword>
<evidence type="ECO:0000313" key="2">
    <source>
        <dbReference type="EMBL" id="KAK2725317.1"/>
    </source>
</evidence>
<organism evidence="2 3">
    <name type="scientific">Artemia franciscana</name>
    <name type="common">Brine shrimp</name>
    <name type="synonym">Artemia sanfranciscana</name>
    <dbReference type="NCBI Taxonomy" id="6661"/>
    <lineage>
        <taxon>Eukaryota</taxon>
        <taxon>Metazoa</taxon>
        <taxon>Ecdysozoa</taxon>
        <taxon>Arthropoda</taxon>
        <taxon>Crustacea</taxon>
        <taxon>Branchiopoda</taxon>
        <taxon>Anostraca</taxon>
        <taxon>Artemiidae</taxon>
        <taxon>Artemia</taxon>
    </lineage>
</organism>
<name>A0AA88IPD7_ARTSF</name>
<reference evidence="2" key="1">
    <citation type="submission" date="2023-07" db="EMBL/GenBank/DDBJ databases">
        <title>Chromosome-level genome assembly of Artemia franciscana.</title>
        <authorList>
            <person name="Jo E."/>
        </authorList>
    </citation>
    <scope>NUCLEOTIDE SEQUENCE</scope>
    <source>
        <tissue evidence="2">Whole body</tissue>
    </source>
</reference>